<dbReference type="EC" id="2.4.-.-" evidence="5"/>
<proteinExistence type="inferred from homology"/>
<protein>
    <submittedName>
        <fullName evidence="5">Glycosyltransferase</fullName>
        <ecNumber evidence="5">2.4.-.-</ecNumber>
    </submittedName>
</protein>
<dbReference type="PANTHER" id="PTHR43685:SF5">
    <property type="entry name" value="GLYCOSYLTRANSFERASE EPSE-RELATED"/>
    <property type="match status" value="1"/>
</dbReference>
<evidence type="ECO:0000313" key="6">
    <source>
        <dbReference type="Proteomes" id="UP001595615"/>
    </source>
</evidence>
<evidence type="ECO:0000256" key="2">
    <source>
        <dbReference type="ARBA" id="ARBA00022676"/>
    </source>
</evidence>
<keyword evidence="2 5" id="KW-0328">Glycosyltransferase</keyword>
<evidence type="ECO:0000313" key="5">
    <source>
        <dbReference type="EMBL" id="MFC3712436.1"/>
    </source>
</evidence>
<dbReference type="Proteomes" id="UP001595615">
    <property type="component" value="Unassembled WGS sequence"/>
</dbReference>
<dbReference type="Pfam" id="PF00535">
    <property type="entry name" value="Glycos_transf_2"/>
    <property type="match status" value="1"/>
</dbReference>
<dbReference type="Gene3D" id="3.90.550.10">
    <property type="entry name" value="Spore Coat Polysaccharide Biosynthesis Protein SpsA, Chain A"/>
    <property type="match status" value="1"/>
</dbReference>
<evidence type="ECO:0000259" key="4">
    <source>
        <dbReference type="Pfam" id="PF00535"/>
    </source>
</evidence>
<reference evidence="6" key="1">
    <citation type="journal article" date="2019" name="Int. J. Syst. Evol. Microbiol.">
        <title>The Global Catalogue of Microorganisms (GCM) 10K type strain sequencing project: providing services to taxonomists for standard genome sequencing and annotation.</title>
        <authorList>
            <consortium name="The Broad Institute Genomics Platform"/>
            <consortium name="The Broad Institute Genome Sequencing Center for Infectious Disease"/>
            <person name="Wu L."/>
            <person name="Ma J."/>
        </authorList>
    </citation>
    <scope>NUCLEOTIDE SEQUENCE [LARGE SCALE GENOMIC DNA]</scope>
    <source>
        <strain evidence="6">KCTC 42644</strain>
    </source>
</reference>
<accession>A0ABV7X9B0</accession>
<comment type="similarity">
    <text evidence="1">Belongs to the glycosyltransferase 2 family.</text>
</comment>
<organism evidence="5 6">
    <name type="scientific">Sphingoaurantiacus capsulatus</name>
    <dbReference type="NCBI Taxonomy" id="1771310"/>
    <lineage>
        <taxon>Bacteria</taxon>
        <taxon>Pseudomonadati</taxon>
        <taxon>Pseudomonadota</taxon>
        <taxon>Alphaproteobacteria</taxon>
        <taxon>Sphingomonadales</taxon>
        <taxon>Sphingosinicellaceae</taxon>
        <taxon>Sphingoaurantiacus</taxon>
    </lineage>
</organism>
<dbReference type="InterPro" id="IPR029044">
    <property type="entry name" value="Nucleotide-diphossugar_trans"/>
</dbReference>
<keyword evidence="6" id="KW-1185">Reference proteome</keyword>
<feature type="domain" description="Glycosyltransferase 2-like" evidence="4">
    <location>
        <begin position="8"/>
        <end position="126"/>
    </location>
</feature>
<dbReference type="InterPro" id="IPR001173">
    <property type="entry name" value="Glyco_trans_2-like"/>
</dbReference>
<name>A0ABV7X9B0_9SPHN</name>
<gene>
    <name evidence="5" type="ORF">ACFOMD_07640</name>
</gene>
<dbReference type="InterPro" id="IPR050834">
    <property type="entry name" value="Glycosyltransf_2"/>
</dbReference>
<evidence type="ECO:0000256" key="1">
    <source>
        <dbReference type="ARBA" id="ARBA00006739"/>
    </source>
</evidence>
<keyword evidence="3 5" id="KW-0808">Transferase</keyword>
<dbReference type="PANTHER" id="PTHR43685">
    <property type="entry name" value="GLYCOSYLTRANSFERASE"/>
    <property type="match status" value="1"/>
</dbReference>
<dbReference type="EMBL" id="JBHRXV010000004">
    <property type="protein sequence ID" value="MFC3712436.1"/>
    <property type="molecule type" value="Genomic_DNA"/>
</dbReference>
<sequence length="301" mass="33810">MTETSKLSILLAVYNGGPWLDAAIASVRRQSWSNWELIVVDNGSTDGSLAVAERHAAEDARVRAVRLEEKGKNLAYNRAFELSDGDYVGYFAADDTLPPDSLEKRLSVLIDQGSATFSTSAMRTQSDDPKFDGLVMPRDVTRPNFSGGVLIFSRDLADGVFPLPTDLPNEDTWTQLHLRAFGRHFHYPDALYDYRIHGGNSFGYGVSYAAKKDAFLRRMRAYELFHAKYRDTATGNDFVQHHVARFVEGLAALRAGRILPVLLSPNFPLTMKLLFAYYSSPLLYRVRAVMFRLLSGRMIQI</sequence>
<dbReference type="SUPFAM" id="SSF53448">
    <property type="entry name" value="Nucleotide-diphospho-sugar transferases"/>
    <property type="match status" value="1"/>
</dbReference>
<dbReference type="GO" id="GO:0016757">
    <property type="term" value="F:glycosyltransferase activity"/>
    <property type="evidence" value="ECO:0007669"/>
    <property type="project" value="UniProtKB-KW"/>
</dbReference>
<comment type="caution">
    <text evidence="5">The sequence shown here is derived from an EMBL/GenBank/DDBJ whole genome shotgun (WGS) entry which is preliminary data.</text>
</comment>
<dbReference type="RefSeq" id="WP_380859298.1">
    <property type="nucleotide sequence ID" value="NZ_JBHRXV010000004.1"/>
</dbReference>
<evidence type="ECO:0000256" key="3">
    <source>
        <dbReference type="ARBA" id="ARBA00022679"/>
    </source>
</evidence>